<evidence type="ECO:0000256" key="2">
    <source>
        <dbReference type="ARBA" id="ARBA00022771"/>
    </source>
</evidence>
<dbReference type="OrthoDB" id="10017393at2759"/>
<dbReference type="PANTHER" id="PTHR13363:SF6">
    <property type="entry name" value="RING FINGER AND SPRY DOMAIN-CONTAINING PROTEIN 1"/>
    <property type="match status" value="1"/>
</dbReference>
<evidence type="ECO:0000256" key="1">
    <source>
        <dbReference type="ARBA" id="ARBA00022723"/>
    </source>
</evidence>
<dbReference type="EMBL" id="HACA01014921">
    <property type="protein sequence ID" value="CDW32282.1"/>
    <property type="molecule type" value="Transcribed_RNA"/>
</dbReference>
<dbReference type="GO" id="GO:0008270">
    <property type="term" value="F:zinc ion binding"/>
    <property type="evidence" value="ECO:0007669"/>
    <property type="project" value="UniProtKB-KW"/>
</dbReference>
<dbReference type="PANTHER" id="PTHR13363">
    <property type="entry name" value="RING FINGER AND SRY DOMAIN-CONTAINING"/>
    <property type="match status" value="1"/>
</dbReference>
<sequence length="291" mass="32399">MGSSLSCISCENDESKSGGGHQDSCCSAETASIKCLILETLSVYRTIVENNEDPPLPMLKLHSIAYTEEGWLRMVESLIQVIPINEPIGPASITLLLDECPLPSAATVGELIQKLELKNSCDTKTKPDKHRNVAIILGCIADKLAGPRSAHIFSVQVQDYLLSNLQNDNHPALILFSIIAIEKFCQTTENKSLLLKRLVSMKENPFLHLEKWVNREEYLERQVGVCAQWLLDNMICIEERPFSYKNANMDGINVILNSNDVSEYLKITPDGLEVRSLAVYICIIDSFVGSM</sequence>
<accession>A0A0K2U236</accession>
<protein>
    <submittedName>
        <fullName evidence="4">Putative LOC100120278 [Nasonia vitripennis]</fullName>
    </submittedName>
</protein>
<dbReference type="AlphaFoldDB" id="A0A0K2U236"/>
<keyword evidence="3" id="KW-0862">Zinc</keyword>
<keyword evidence="1" id="KW-0479">Metal-binding</keyword>
<name>A0A0K2U236_LEPSM</name>
<keyword evidence="2" id="KW-0863">Zinc-finger</keyword>
<reference evidence="4" key="1">
    <citation type="submission" date="2014-05" db="EMBL/GenBank/DDBJ databases">
        <authorList>
            <person name="Chronopoulou M."/>
        </authorList>
    </citation>
    <scope>NUCLEOTIDE SEQUENCE</scope>
    <source>
        <tissue evidence="4">Whole organism</tissue>
    </source>
</reference>
<dbReference type="GO" id="GO:0005737">
    <property type="term" value="C:cytoplasm"/>
    <property type="evidence" value="ECO:0007669"/>
    <property type="project" value="TreeGrafter"/>
</dbReference>
<organism evidence="4">
    <name type="scientific">Lepeophtheirus salmonis</name>
    <name type="common">Salmon louse</name>
    <name type="synonym">Caligus salmonis</name>
    <dbReference type="NCBI Taxonomy" id="72036"/>
    <lineage>
        <taxon>Eukaryota</taxon>
        <taxon>Metazoa</taxon>
        <taxon>Ecdysozoa</taxon>
        <taxon>Arthropoda</taxon>
        <taxon>Crustacea</taxon>
        <taxon>Multicrustacea</taxon>
        <taxon>Hexanauplia</taxon>
        <taxon>Copepoda</taxon>
        <taxon>Siphonostomatoida</taxon>
        <taxon>Caligidae</taxon>
        <taxon>Lepeophtheirus</taxon>
    </lineage>
</organism>
<dbReference type="EMBL" id="HACA01014922">
    <property type="protein sequence ID" value="CDW32283.1"/>
    <property type="molecule type" value="Transcribed_RNA"/>
</dbReference>
<evidence type="ECO:0000256" key="3">
    <source>
        <dbReference type="ARBA" id="ARBA00022833"/>
    </source>
</evidence>
<dbReference type="GO" id="GO:0004842">
    <property type="term" value="F:ubiquitin-protein transferase activity"/>
    <property type="evidence" value="ECO:0007669"/>
    <property type="project" value="InterPro"/>
</dbReference>
<evidence type="ECO:0000313" key="4">
    <source>
        <dbReference type="EMBL" id="CDW32283.1"/>
    </source>
</evidence>
<proteinExistence type="predicted"/>
<dbReference type="InterPro" id="IPR045129">
    <property type="entry name" value="RNF123/RKP/RSPRY1"/>
</dbReference>
<dbReference type="GO" id="GO:0051603">
    <property type="term" value="P:proteolysis involved in protein catabolic process"/>
    <property type="evidence" value="ECO:0007669"/>
    <property type="project" value="TreeGrafter"/>
</dbReference>